<feature type="region of interest" description="Disordered" evidence="1">
    <location>
        <begin position="313"/>
        <end position="337"/>
    </location>
</feature>
<keyword evidence="4" id="KW-1185">Reference proteome</keyword>
<dbReference type="RefSeq" id="WP_284254353.1">
    <property type="nucleotide sequence ID" value="NZ_BSVB01000001.1"/>
</dbReference>
<feature type="compositionally biased region" description="Basic and acidic residues" evidence="1">
    <location>
        <begin position="315"/>
        <end position="329"/>
    </location>
</feature>
<organism evidence="3 4">
    <name type="scientific">Pseudolysinimonas kribbensis</name>
    <dbReference type="NCBI Taxonomy" id="433641"/>
    <lineage>
        <taxon>Bacteria</taxon>
        <taxon>Bacillati</taxon>
        <taxon>Actinomycetota</taxon>
        <taxon>Actinomycetes</taxon>
        <taxon>Micrococcales</taxon>
        <taxon>Microbacteriaceae</taxon>
        <taxon>Pseudolysinimonas</taxon>
    </lineage>
</organism>
<dbReference type="EMBL" id="BSVB01000001">
    <property type="protein sequence ID" value="GMA95612.1"/>
    <property type="molecule type" value="Genomic_DNA"/>
</dbReference>
<reference evidence="4" key="1">
    <citation type="journal article" date="2019" name="Int. J. Syst. Evol. Microbiol.">
        <title>The Global Catalogue of Microorganisms (GCM) 10K type strain sequencing project: providing services to taxonomists for standard genome sequencing and annotation.</title>
        <authorList>
            <consortium name="The Broad Institute Genomics Platform"/>
            <consortium name="The Broad Institute Genome Sequencing Center for Infectious Disease"/>
            <person name="Wu L."/>
            <person name="Ma J."/>
        </authorList>
    </citation>
    <scope>NUCLEOTIDE SEQUENCE [LARGE SCALE GENOMIC DNA]</scope>
    <source>
        <strain evidence="4">NBRC 108894</strain>
    </source>
</reference>
<comment type="caution">
    <text evidence="3">The sequence shown here is derived from an EMBL/GenBank/DDBJ whole genome shotgun (WGS) entry which is preliminary data.</text>
</comment>
<name>A0ABQ6K9X2_9MICO</name>
<dbReference type="InterPro" id="IPR011042">
    <property type="entry name" value="6-blade_b-propeller_TolB-like"/>
</dbReference>
<evidence type="ECO:0000259" key="2">
    <source>
        <dbReference type="Pfam" id="PF07995"/>
    </source>
</evidence>
<dbReference type="Pfam" id="PF07995">
    <property type="entry name" value="GSDH"/>
    <property type="match status" value="1"/>
</dbReference>
<dbReference type="InterPro" id="IPR012938">
    <property type="entry name" value="Glc/Sorbosone_DH"/>
</dbReference>
<evidence type="ECO:0000313" key="3">
    <source>
        <dbReference type="EMBL" id="GMA95612.1"/>
    </source>
</evidence>
<evidence type="ECO:0000313" key="4">
    <source>
        <dbReference type="Proteomes" id="UP001157034"/>
    </source>
</evidence>
<dbReference type="Proteomes" id="UP001157034">
    <property type="component" value="Unassembled WGS sequence"/>
</dbReference>
<protein>
    <submittedName>
        <fullName evidence="3">Oxidoreductase</fullName>
    </submittedName>
</protein>
<dbReference type="PANTHER" id="PTHR19328">
    <property type="entry name" value="HEDGEHOG-INTERACTING PROTEIN"/>
    <property type="match status" value="1"/>
</dbReference>
<gene>
    <name evidence="3" type="ORF">GCM10025881_24360</name>
</gene>
<dbReference type="PANTHER" id="PTHR19328:SF13">
    <property type="entry name" value="HIPL1 PROTEIN"/>
    <property type="match status" value="1"/>
</dbReference>
<evidence type="ECO:0000256" key="1">
    <source>
        <dbReference type="SAM" id="MobiDB-lite"/>
    </source>
</evidence>
<accession>A0ABQ6K9X2</accession>
<feature type="region of interest" description="Disordered" evidence="1">
    <location>
        <begin position="1"/>
        <end position="20"/>
    </location>
</feature>
<proteinExistence type="predicted"/>
<sequence length="337" mass="35810">MRDPAATAPPRPLPSSSDGAPVDVVTGLASPWSILQVGDGRILVSERDSGHIVRVDRGEAQPIGTVPGVVHEGEGGLLGLAYRDGWLYAYTTTATDNRVIRMRLGDDLSLGSPQVLLDGLEKAPNHDGGRLAFGPDGMLYVTVGDASDTGNAQNLKKLNGKILRMTPDGAVPDDNPFAGSYVYSYGHRNPQGLAWDDHGQLWASEFGQDTWDELNRIEPGKDYGWPIVEGVAHDPRFVDPVAQWSTDDASPSGLAYVDGAFWMAGLGGQRLWRITVSADGRASTDAFFTGDAGYGRLRDVAPAPDGGLLVLTDNTDGRGSPRDGDDRLLHVPPGVSG</sequence>
<dbReference type="SUPFAM" id="SSF50952">
    <property type="entry name" value="Soluble quinoprotein glucose dehydrogenase"/>
    <property type="match status" value="1"/>
</dbReference>
<dbReference type="Gene3D" id="2.120.10.30">
    <property type="entry name" value="TolB, C-terminal domain"/>
    <property type="match status" value="1"/>
</dbReference>
<dbReference type="InterPro" id="IPR011041">
    <property type="entry name" value="Quinoprot_gluc/sorb_DH_b-prop"/>
</dbReference>
<feature type="domain" description="Glucose/Sorbosone dehydrogenase" evidence="2">
    <location>
        <begin position="28"/>
        <end position="318"/>
    </location>
</feature>